<dbReference type="GO" id="GO:0018773">
    <property type="term" value="F:acetylpyruvate hydrolase activity"/>
    <property type="evidence" value="ECO:0007669"/>
    <property type="project" value="TreeGrafter"/>
</dbReference>
<dbReference type="SUPFAM" id="SSF56529">
    <property type="entry name" value="FAH"/>
    <property type="match status" value="1"/>
</dbReference>
<dbReference type="PANTHER" id="PTHR11820">
    <property type="entry name" value="ACYLPYRUVASE"/>
    <property type="match status" value="1"/>
</dbReference>
<evidence type="ECO:0000256" key="1">
    <source>
        <dbReference type="ARBA" id="ARBA00010211"/>
    </source>
</evidence>
<dbReference type="GO" id="GO:0006107">
    <property type="term" value="P:oxaloacetate metabolic process"/>
    <property type="evidence" value="ECO:0007669"/>
    <property type="project" value="UniProtKB-ARBA"/>
</dbReference>
<dbReference type="AlphaFoldDB" id="A0A6A6WDD0"/>
<gene>
    <name evidence="4" type="ORF">EJ05DRAFT_492317</name>
</gene>
<evidence type="ECO:0000313" key="5">
    <source>
        <dbReference type="Proteomes" id="UP000799437"/>
    </source>
</evidence>
<dbReference type="FunFam" id="3.90.850.10:FF:000002">
    <property type="entry name" value="2-hydroxyhepta-2,4-diene-1,7-dioate isomerase"/>
    <property type="match status" value="1"/>
</dbReference>
<keyword evidence="2" id="KW-0479">Metal-binding</keyword>
<protein>
    <submittedName>
        <fullName evidence="4">Homoprotocatechuate catabolism bifunctional isomerase/decarboxylase</fullName>
    </submittedName>
</protein>
<reference evidence="4" key="1">
    <citation type="journal article" date="2020" name="Stud. Mycol.">
        <title>101 Dothideomycetes genomes: a test case for predicting lifestyles and emergence of pathogens.</title>
        <authorList>
            <person name="Haridas S."/>
            <person name="Albert R."/>
            <person name="Binder M."/>
            <person name="Bloem J."/>
            <person name="Labutti K."/>
            <person name="Salamov A."/>
            <person name="Andreopoulos B."/>
            <person name="Baker S."/>
            <person name="Barry K."/>
            <person name="Bills G."/>
            <person name="Bluhm B."/>
            <person name="Cannon C."/>
            <person name="Castanera R."/>
            <person name="Culley D."/>
            <person name="Daum C."/>
            <person name="Ezra D."/>
            <person name="Gonzalez J."/>
            <person name="Henrissat B."/>
            <person name="Kuo A."/>
            <person name="Liang C."/>
            <person name="Lipzen A."/>
            <person name="Lutzoni F."/>
            <person name="Magnuson J."/>
            <person name="Mondo S."/>
            <person name="Nolan M."/>
            <person name="Ohm R."/>
            <person name="Pangilinan J."/>
            <person name="Park H.-J."/>
            <person name="Ramirez L."/>
            <person name="Alfaro M."/>
            <person name="Sun H."/>
            <person name="Tritt A."/>
            <person name="Yoshinaga Y."/>
            <person name="Zwiers L.-H."/>
            <person name="Turgeon B."/>
            <person name="Goodwin S."/>
            <person name="Spatafora J."/>
            <person name="Crous P."/>
            <person name="Grigoriev I."/>
        </authorList>
    </citation>
    <scope>NUCLEOTIDE SEQUENCE</scope>
    <source>
        <strain evidence="4">CBS 121739</strain>
    </source>
</reference>
<dbReference type="InterPro" id="IPR011234">
    <property type="entry name" value="Fumarylacetoacetase-like_C"/>
</dbReference>
<dbReference type="RefSeq" id="XP_033602018.1">
    <property type="nucleotide sequence ID" value="XM_033746027.1"/>
</dbReference>
<dbReference type="Proteomes" id="UP000799437">
    <property type="component" value="Unassembled WGS sequence"/>
</dbReference>
<dbReference type="Gene3D" id="3.90.850.10">
    <property type="entry name" value="Fumarylacetoacetase-like, C-terminal domain"/>
    <property type="match status" value="1"/>
</dbReference>
<comment type="similarity">
    <text evidence="1">Belongs to the FAH family.</text>
</comment>
<dbReference type="OrthoDB" id="411064at2759"/>
<accession>A0A6A6WDD0</accession>
<keyword evidence="4" id="KW-0413">Isomerase</keyword>
<evidence type="ECO:0000256" key="2">
    <source>
        <dbReference type="ARBA" id="ARBA00022723"/>
    </source>
</evidence>
<organism evidence="4 5">
    <name type="scientific">Pseudovirgaria hyperparasitica</name>
    <dbReference type="NCBI Taxonomy" id="470096"/>
    <lineage>
        <taxon>Eukaryota</taxon>
        <taxon>Fungi</taxon>
        <taxon>Dikarya</taxon>
        <taxon>Ascomycota</taxon>
        <taxon>Pezizomycotina</taxon>
        <taxon>Dothideomycetes</taxon>
        <taxon>Dothideomycetes incertae sedis</taxon>
        <taxon>Acrospermales</taxon>
        <taxon>Acrospermaceae</taxon>
        <taxon>Pseudovirgaria</taxon>
    </lineage>
</organism>
<dbReference type="GO" id="GO:0050163">
    <property type="term" value="F:oxaloacetate tautomerase activity"/>
    <property type="evidence" value="ECO:0007669"/>
    <property type="project" value="UniProtKB-ARBA"/>
</dbReference>
<dbReference type="InterPro" id="IPR036663">
    <property type="entry name" value="Fumarylacetoacetase_C_sf"/>
</dbReference>
<dbReference type="Pfam" id="PF01557">
    <property type="entry name" value="FAA_hydrolase"/>
    <property type="match status" value="1"/>
</dbReference>
<dbReference type="GO" id="GO:0046872">
    <property type="term" value="F:metal ion binding"/>
    <property type="evidence" value="ECO:0007669"/>
    <property type="project" value="UniProtKB-KW"/>
</dbReference>
<keyword evidence="5" id="KW-1185">Reference proteome</keyword>
<sequence>MAWQRLLRFHPRSDRSKTLIGQPFDAERDIGLAVSKNEVVQVRIWSGSSVLSPGQETTEEAVVGQLLSPLAQEEVGTIRCIGLNYKQHAEEAGMTIPTVPTVFMKPSTALSNPYPTQLTTLPHETQSTMTGDYESELTIIISKSCKNVSEADAMNYVLGYTAANDVSSRSAQFATTQWSYSKGFDESCPIGPVVVSKDLVPDPAKLHLRGLHNGKVVQDCGINDLIFSIPKLVSFLSQGTTLPAGTIVITGTPAGVGAMRSPKITLKHGDEFGVEILPYIGTLVNKFVNEV</sequence>
<name>A0A6A6WDD0_9PEZI</name>
<evidence type="ECO:0000259" key="3">
    <source>
        <dbReference type="Pfam" id="PF01557"/>
    </source>
</evidence>
<feature type="domain" description="Fumarylacetoacetase-like C-terminal" evidence="3">
    <location>
        <begin position="77"/>
        <end position="287"/>
    </location>
</feature>
<dbReference type="EMBL" id="ML996569">
    <property type="protein sequence ID" value="KAF2759567.1"/>
    <property type="molecule type" value="Genomic_DNA"/>
</dbReference>
<dbReference type="PANTHER" id="PTHR11820:SF7">
    <property type="entry name" value="ACYLPYRUVASE FAHD1, MITOCHONDRIAL"/>
    <property type="match status" value="1"/>
</dbReference>
<proteinExistence type="inferred from homology"/>
<evidence type="ECO:0000313" key="4">
    <source>
        <dbReference type="EMBL" id="KAF2759567.1"/>
    </source>
</evidence>
<dbReference type="GeneID" id="54487081"/>